<dbReference type="EMBL" id="CM011679">
    <property type="protein sequence ID" value="TMS17887.1"/>
    <property type="molecule type" value="Genomic_DNA"/>
</dbReference>
<dbReference type="Proteomes" id="UP000793456">
    <property type="component" value="Chromosome VI"/>
</dbReference>
<accession>A0ACD3RE67</accession>
<name>A0ACD3RE67_LARCR</name>
<proteinExistence type="predicted"/>
<protein>
    <submittedName>
        <fullName evidence="1">Uncharacterized protein</fullName>
    </submittedName>
</protein>
<reference evidence="1" key="1">
    <citation type="submission" date="2018-11" db="EMBL/GenBank/DDBJ databases">
        <title>The sequence and de novo assembly of Larimichthys crocea genome using PacBio and Hi-C technologies.</title>
        <authorList>
            <person name="Xu P."/>
            <person name="Chen B."/>
            <person name="Zhou Z."/>
            <person name="Ke Q."/>
            <person name="Wu Y."/>
            <person name="Bai H."/>
            <person name="Pu F."/>
        </authorList>
    </citation>
    <scope>NUCLEOTIDE SEQUENCE</scope>
    <source>
        <tissue evidence="1">Muscle</tissue>
    </source>
</reference>
<organism evidence="1 2">
    <name type="scientific">Larimichthys crocea</name>
    <name type="common">Large yellow croaker</name>
    <name type="synonym">Pseudosciaena crocea</name>
    <dbReference type="NCBI Taxonomy" id="215358"/>
    <lineage>
        <taxon>Eukaryota</taxon>
        <taxon>Metazoa</taxon>
        <taxon>Chordata</taxon>
        <taxon>Craniata</taxon>
        <taxon>Vertebrata</taxon>
        <taxon>Euteleostomi</taxon>
        <taxon>Actinopterygii</taxon>
        <taxon>Neopterygii</taxon>
        <taxon>Teleostei</taxon>
        <taxon>Neoteleostei</taxon>
        <taxon>Acanthomorphata</taxon>
        <taxon>Eupercaria</taxon>
        <taxon>Sciaenidae</taxon>
        <taxon>Larimichthys</taxon>
    </lineage>
</organism>
<evidence type="ECO:0000313" key="1">
    <source>
        <dbReference type="EMBL" id="TMS17887.1"/>
    </source>
</evidence>
<gene>
    <name evidence="1" type="ORF">E3U43_010213</name>
</gene>
<evidence type="ECO:0000313" key="2">
    <source>
        <dbReference type="Proteomes" id="UP000793456"/>
    </source>
</evidence>
<sequence>MHARMLPLVGVSVCSAESLRAARDDKDIVVSHQRRADSLKGLAVQSDTELLCRRGGLTERRAGDIYICCVRPPETLPSLTSHKRRIIAAPLRFFDVSLLFDTQVELNEDSCLRSWFIVVLNHMWHVRRHSAVCVIMTQRFQSAVCGVLSDEKTCRPLHFQMCKRNNGQKQETKLGGGANRHCFNNLKANTQYKISVYAQLLDGTEGPAVTVTEKTLPIPTPAPTKPPTTTPLPTIPAAKEVCKAAKADLVFLVDGSWSIGDDNFLKIIRFLYSTTGALDRIGPDGTQRVEEYFSEVDGGGKLTKTYKPFIHSQRKAQKHLCRAIQHVKENIFTKEGGVRRGIPNVLVVLTDGRSQDDVNKVSKEMQMEGYIVFAIGFADADYGELVSIASKPSDRHVFFVDDLDAFKKIEEKLVTFVCEAATATCPSVPMSGSTTPGFRMMELFGLVENRYGSVSGVSMVPGTFNTFPSFHLHSDAFLAQPTRYIHPEGLPSDYTITMLFRLLPNTPEEPFALWEILNKNNEPLVGVILDNGGKTLTFFNNDYKGEFQTVTFEGPEIKKLFYGSFHKLHIAISKTSARVVIDCKMVAEKTINAAGNITIDGLEVLGRMVRSRGNKDNSAPFQLQIFDIVCSTSWANRDKCCELPGLRKEVDCPAMPKACTCTQDSKGPPGPAGSPGGPGIRGARGDRGEPGPVGPTGPVGDTGVPGPQGPQGQQGPSGRSIIGPPGPPGERGQKGEAGQQGAQGVPGRAGAQGREGPSGQRGLPGKDGPPGRQGPSGTIGTPGAPGSPGNTGPPGKQGDLGPPGPPGGKGEKGERGDLQSAASVQAIARQVCEQLIQSHMARYNSILNHVPSPPVSIRTVPGPPGEPGRQGPPGSQGEQGPPGRPGFPGQNGQNGQPGERGQSGEKGEKGSQGVGVQGPRGPPGPPGPQGQGRPGSQGTSGRPGNPGAPGRPGVPGPVGSAGPPGYCDQNSCVGYNVGEGEDDTDGGPIPAVQLPSNVFQNYGEVEEDDPYRYYQPNYPAPQPVAPDDPAYAQDEVEMRSPGVYRSARSLDGDEERIGPKRRLKRGAKTLSGLIK</sequence>
<comment type="caution">
    <text evidence="1">The sequence shown here is derived from an EMBL/GenBank/DDBJ whole genome shotgun (WGS) entry which is preliminary data.</text>
</comment>
<keyword evidence="2" id="KW-1185">Reference proteome</keyword>